<comment type="caution">
    <text evidence="1">The sequence shown here is derived from an EMBL/GenBank/DDBJ whole genome shotgun (WGS) entry which is preliminary data.</text>
</comment>
<organism evidence="1 2">
    <name type="scientific">Cetraspora pellucida</name>
    <dbReference type="NCBI Taxonomy" id="1433469"/>
    <lineage>
        <taxon>Eukaryota</taxon>
        <taxon>Fungi</taxon>
        <taxon>Fungi incertae sedis</taxon>
        <taxon>Mucoromycota</taxon>
        <taxon>Glomeromycotina</taxon>
        <taxon>Glomeromycetes</taxon>
        <taxon>Diversisporales</taxon>
        <taxon>Gigasporaceae</taxon>
        <taxon>Cetraspora</taxon>
    </lineage>
</organism>
<evidence type="ECO:0000313" key="1">
    <source>
        <dbReference type="EMBL" id="CAG8742021.1"/>
    </source>
</evidence>
<evidence type="ECO:0000313" key="2">
    <source>
        <dbReference type="Proteomes" id="UP000789366"/>
    </source>
</evidence>
<dbReference type="Proteomes" id="UP000789366">
    <property type="component" value="Unassembled WGS sequence"/>
</dbReference>
<feature type="non-terminal residue" evidence="1">
    <location>
        <position position="261"/>
    </location>
</feature>
<dbReference type="EMBL" id="CAJVPW010038345">
    <property type="protein sequence ID" value="CAG8742021.1"/>
    <property type="molecule type" value="Genomic_DNA"/>
</dbReference>
<protein>
    <submittedName>
        <fullName evidence="1">10530_t:CDS:1</fullName>
    </submittedName>
</protein>
<sequence length="261" mass="29871">IKLMEFERTSQLIRQLETIDPLKNVDNFVHLLKQITTEAQDSSKFREILGQNPKFWVIITNTCSLAIEKLVIGEIIVIPIILWLVRTFRNIVATVTENQNKALEQGWNKMIENILWYCLSQPDSGDDIQYVTIIRSGIQALSNLITGNTSIQEFIWSDFMSRNESNNLLSKLAGHYYSIILTGCLVFIHNCIFESEPRRKSLVTSGSGMCILQRLLDRAETLLEDESTQNFELIYAIFARMMESDLFPLLFDSLNPPSSLG</sequence>
<keyword evidence="2" id="KW-1185">Reference proteome</keyword>
<feature type="non-terminal residue" evidence="1">
    <location>
        <position position="1"/>
    </location>
</feature>
<name>A0ACA9QCB1_9GLOM</name>
<accession>A0ACA9QCB1</accession>
<gene>
    <name evidence="1" type="ORF">SPELUC_LOCUS13879</name>
</gene>
<proteinExistence type="predicted"/>
<reference evidence="1" key="1">
    <citation type="submission" date="2021-06" db="EMBL/GenBank/DDBJ databases">
        <authorList>
            <person name="Kallberg Y."/>
            <person name="Tangrot J."/>
            <person name="Rosling A."/>
        </authorList>
    </citation>
    <scope>NUCLEOTIDE SEQUENCE</scope>
    <source>
        <strain evidence="1">28 12/20/2015</strain>
    </source>
</reference>